<feature type="region of interest" description="Disordered" evidence="8">
    <location>
        <begin position="530"/>
        <end position="555"/>
    </location>
</feature>
<feature type="transmembrane region" description="Helical" evidence="9">
    <location>
        <begin position="499"/>
        <end position="517"/>
    </location>
</feature>
<evidence type="ECO:0000256" key="7">
    <source>
        <dbReference type="ARBA" id="ARBA00023136"/>
    </source>
</evidence>
<reference evidence="10" key="1">
    <citation type="submission" date="2022-05" db="EMBL/GenBank/DDBJ databases">
        <title>Complete genome sequence of toluene-degrading Gulosibacter sediminis strain ACHW.36C.</title>
        <authorList>
            <person name="Wai A.C."/>
            <person name="Lai G.K."/>
            <person name="Griffin S.D."/>
            <person name="Leung F.C."/>
        </authorList>
    </citation>
    <scope>NUCLEOTIDE SEQUENCE [LARGE SCALE GENOMIC DNA]</scope>
    <source>
        <strain evidence="10">ACHW.36C</strain>
    </source>
</reference>
<keyword evidence="5 9" id="KW-0812">Transmembrane</keyword>
<name>A0ABY4MVE8_9MICO</name>
<organism evidence="10">
    <name type="scientific">Gulosibacter sediminis</name>
    <dbReference type="NCBI Taxonomy" id="1729695"/>
    <lineage>
        <taxon>Bacteria</taxon>
        <taxon>Bacillati</taxon>
        <taxon>Actinomycetota</taxon>
        <taxon>Actinomycetes</taxon>
        <taxon>Micrococcales</taxon>
        <taxon>Microbacteriaceae</taxon>
        <taxon>Gulosibacter</taxon>
    </lineage>
</organism>
<dbReference type="InterPro" id="IPR018674">
    <property type="entry name" value="DUF2142_membrane"/>
</dbReference>
<sequence length="555" mass="60213">MFEPPAHHRQGVHEDTNGNRLYSLAIATTSLLFFAFSLLWAFNSPFFDGPDESRHINSISRLVDGGGWPMPYEAVVTGATHQAELEGSVVVTQDGAVRELLDPIYRSTLFEYGTSQDKGRDTMLQHPPGYYAVAATVVAALGGGELRWDHAQFIVRGVSAAIVAGAIPFIVGTVRRVTRSRLIGILGGVGLLCVPFFTGLGGYASNDTLLLLACSATMYLLVRGVREARPSAWLLPLAGVAYGVALFTKGFALMLAPTVVILAFWVAWRRRRSVLHFVVQLLVPAAIAFAIGGWWWARNLLLLGKIQPSQLGDRERHENAFSGYDFGRFVGAFFERLNGTFWGRNLLPAEVVTIAGVALIFVLIVALLTRQTRSMFFITALFPLLIAATIFNNAHGIYWDTSDPSRGVQGRYLFGGIVAVAIAIGACWLLILRRASTRARSILTMVGVAAPVAITAVCLPFMVSRRWTMFWQTNGIVMETATWQTNAQHHLALPSWVDALVILLATVTAIATAVLAARLSTTKELFDDAPAATNEQDGANKKDGAAEQAAPSVIA</sequence>
<dbReference type="EMBL" id="CP097160">
    <property type="protein sequence ID" value="UQN14406.1"/>
    <property type="molecule type" value="Genomic_DNA"/>
</dbReference>
<feature type="transmembrane region" description="Helical" evidence="9">
    <location>
        <begin position="274"/>
        <end position="297"/>
    </location>
</feature>
<dbReference type="InterPro" id="IPR050297">
    <property type="entry name" value="LipidA_mod_glycosyltrf_83"/>
</dbReference>
<keyword evidence="7 9" id="KW-0472">Membrane</keyword>
<evidence type="ECO:0000256" key="3">
    <source>
        <dbReference type="ARBA" id="ARBA00022676"/>
    </source>
</evidence>
<feature type="transmembrane region" description="Helical" evidence="9">
    <location>
        <begin position="183"/>
        <end position="202"/>
    </location>
</feature>
<evidence type="ECO:0000256" key="6">
    <source>
        <dbReference type="ARBA" id="ARBA00022989"/>
    </source>
</evidence>
<evidence type="ECO:0000256" key="8">
    <source>
        <dbReference type="SAM" id="MobiDB-lite"/>
    </source>
</evidence>
<dbReference type="PANTHER" id="PTHR33908">
    <property type="entry name" value="MANNOSYLTRANSFERASE YKCB-RELATED"/>
    <property type="match status" value="1"/>
</dbReference>
<keyword evidence="6 9" id="KW-1133">Transmembrane helix</keyword>
<feature type="transmembrane region" description="Helical" evidence="9">
    <location>
        <begin position="375"/>
        <end position="392"/>
    </location>
</feature>
<evidence type="ECO:0000256" key="2">
    <source>
        <dbReference type="ARBA" id="ARBA00022475"/>
    </source>
</evidence>
<evidence type="ECO:0000313" key="10">
    <source>
        <dbReference type="EMBL" id="UQN14406.1"/>
    </source>
</evidence>
<proteinExistence type="predicted"/>
<feature type="transmembrane region" description="Helical" evidence="9">
    <location>
        <begin position="246"/>
        <end position="267"/>
    </location>
</feature>
<feature type="transmembrane region" description="Helical" evidence="9">
    <location>
        <begin position="153"/>
        <end position="171"/>
    </location>
</feature>
<gene>
    <name evidence="10" type="ORF">M3M28_10145</name>
</gene>
<evidence type="ECO:0000256" key="1">
    <source>
        <dbReference type="ARBA" id="ARBA00004651"/>
    </source>
</evidence>
<feature type="transmembrane region" description="Helical" evidence="9">
    <location>
        <begin position="443"/>
        <end position="463"/>
    </location>
</feature>
<keyword evidence="4" id="KW-0808">Transferase</keyword>
<protein>
    <submittedName>
        <fullName evidence="10">DUF2142 domain-containing protein</fullName>
    </submittedName>
</protein>
<feature type="transmembrane region" description="Helical" evidence="9">
    <location>
        <begin position="412"/>
        <end position="431"/>
    </location>
</feature>
<evidence type="ECO:0000256" key="9">
    <source>
        <dbReference type="SAM" id="Phobius"/>
    </source>
</evidence>
<keyword evidence="2" id="KW-1003">Cell membrane</keyword>
<evidence type="ECO:0000256" key="4">
    <source>
        <dbReference type="ARBA" id="ARBA00022679"/>
    </source>
</evidence>
<feature type="transmembrane region" description="Helical" evidence="9">
    <location>
        <begin position="21"/>
        <end position="42"/>
    </location>
</feature>
<dbReference type="Pfam" id="PF09913">
    <property type="entry name" value="DUF2142"/>
    <property type="match status" value="1"/>
</dbReference>
<dbReference type="PANTHER" id="PTHR33908:SF11">
    <property type="entry name" value="MEMBRANE PROTEIN"/>
    <property type="match status" value="1"/>
</dbReference>
<keyword evidence="3" id="KW-0328">Glycosyltransferase</keyword>
<comment type="subcellular location">
    <subcellularLocation>
        <location evidence="1">Cell membrane</location>
        <topology evidence="1">Multi-pass membrane protein</topology>
    </subcellularLocation>
</comment>
<evidence type="ECO:0000256" key="5">
    <source>
        <dbReference type="ARBA" id="ARBA00022692"/>
    </source>
</evidence>
<feature type="transmembrane region" description="Helical" evidence="9">
    <location>
        <begin position="346"/>
        <end position="368"/>
    </location>
</feature>
<accession>A0ABY4MVE8</accession>